<protein>
    <submittedName>
        <fullName evidence="1">Uncharacterized protein</fullName>
    </submittedName>
</protein>
<dbReference type="EMBL" id="JBBWUH010000003">
    <property type="protein sequence ID" value="KAK8173956.1"/>
    <property type="molecule type" value="Genomic_DNA"/>
</dbReference>
<keyword evidence="2" id="KW-1185">Reference proteome</keyword>
<comment type="caution">
    <text evidence="1">The sequence shown here is derived from an EMBL/GenBank/DDBJ whole genome shotgun (WGS) entry which is preliminary data.</text>
</comment>
<dbReference type="Proteomes" id="UP001456524">
    <property type="component" value="Unassembled WGS sequence"/>
</dbReference>
<evidence type="ECO:0000313" key="2">
    <source>
        <dbReference type="Proteomes" id="UP001456524"/>
    </source>
</evidence>
<sequence length="203" mass="23157">IFSRDRAHIGLPRQPSKHYFQFSRPSRTSAGRKMEQLSECEVKASIEEEPHRIGWPKLLPLPTTFKTSLFAPSLKMDYKERCNISGAIEKIRSKLGFIAYNVGEQRTLNNDNIEPVMMLTITAFTSVKGSNHWRDVIALLVQELQLDHNDPRLHIEVVECQFPQMQLLEAGHPAIGVWESSLKPAILRILKQSRIGLSRFLGV</sequence>
<organism evidence="1 2">
    <name type="scientific">Phyllosticta citrichinensis</name>
    <dbReference type="NCBI Taxonomy" id="1130410"/>
    <lineage>
        <taxon>Eukaryota</taxon>
        <taxon>Fungi</taxon>
        <taxon>Dikarya</taxon>
        <taxon>Ascomycota</taxon>
        <taxon>Pezizomycotina</taxon>
        <taxon>Dothideomycetes</taxon>
        <taxon>Dothideomycetes incertae sedis</taxon>
        <taxon>Botryosphaeriales</taxon>
        <taxon>Phyllostictaceae</taxon>
        <taxon>Phyllosticta</taxon>
    </lineage>
</organism>
<feature type="non-terminal residue" evidence="1">
    <location>
        <position position="1"/>
    </location>
</feature>
<evidence type="ECO:0000313" key="1">
    <source>
        <dbReference type="EMBL" id="KAK8173956.1"/>
    </source>
</evidence>
<accession>A0ABR1Y0H3</accession>
<proteinExistence type="predicted"/>
<gene>
    <name evidence="1" type="ORF">IWX90DRAFT_159185</name>
</gene>
<reference evidence="1 2" key="1">
    <citation type="journal article" date="2022" name="G3 (Bethesda)">
        <title>Enemy or ally: a genomic approach to elucidate the lifestyle of Phyllosticta citrichinaensis.</title>
        <authorList>
            <person name="Buijs V.A."/>
            <person name="Groenewald J.Z."/>
            <person name="Haridas S."/>
            <person name="LaButti K.M."/>
            <person name="Lipzen A."/>
            <person name="Martin F.M."/>
            <person name="Barry K."/>
            <person name="Grigoriev I.V."/>
            <person name="Crous P.W."/>
            <person name="Seidl M.F."/>
        </authorList>
    </citation>
    <scope>NUCLEOTIDE SEQUENCE [LARGE SCALE GENOMIC DNA]</scope>
    <source>
        <strain evidence="1 2">CBS 129764</strain>
    </source>
</reference>
<name>A0ABR1Y0H3_9PEZI</name>